<dbReference type="AlphaFoldDB" id="A0A8D8UDH9"/>
<sequence length="157" mass="17838">MHTEFLFQLAHKSGLNLLGLFSLRHGQAPCPTGQNQLVYFSLLPHILYRIGRCLLSHHGYNSQQKHGKHLVQRVHEAALHPLGNGRPRMREPELLQDVVDTVRFDAFATPREKSDCRFQVPRITMEIPPIPLVQLFDNFIARLLLQIQSACGANSLS</sequence>
<dbReference type="EMBL" id="HBUF01340578">
    <property type="protein sequence ID" value="CAG6702666.1"/>
    <property type="molecule type" value="Transcribed_RNA"/>
</dbReference>
<reference evidence="1" key="1">
    <citation type="submission" date="2021-05" db="EMBL/GenBank/DDBJ databases">
        <authorList>
            <person name="Alioto T."/>
            <person name="Alioto T."/>
            <person name="Gomez Garrido J."/>
        </authorList>
    </citation>
    <scope>NUCLEOTIDE SEQUENCE</scope>
</reference>
<protein>
    <submittedName>
        <fullName evidence="1">Uncharacterized protein</fullName>
    </submittedName>
</protein>
<proteinExistence type="predicted"/>
<dbReference type="EMBL" id="HBUF01340579">
    <property type="protein sequence ID" value="CAG6702671.1"/>
    <property type="molecule type" value="Transcribed_RNA"/>
</dbReference>
<name>A0A8D8UDH9_9HEMI</name>
<accession>A0A8D8UDH9</accession>
<dbReference type="EMBL" id="HBUF01340577">
    <property type="protein sequence ID" value="CAG6702661.1"/>
    <property type="molecule type" value="Transcribed_RNA"/>
</dbReference>
<evidence type="ECO:0000313" key="1">
    <source>
        <dbReference type="EMBL" id="CAG6702661.1"/>
    </source>
</evidence>
<organism evidence="1">
    <name type="scientific">Cacopsylla melanoneura</name>
    <dbReference type="NCBI Taxonomy" id="428564"/>
    <lineage>
        <taxon>Eukaryota</taxon>
        <taxon>Metazoa</taxon>
        <taxon>Ecdysozoa</taxon>
        <taxon>Arthropoda</taxon>
        <taxon>Hexapoda</taxon>
        <taxon>Insecta</taxon>
        <taxon>Pterygota</taxon>
        <taxon>Neoptera</taxon>
        <taxon>Paraneoptera</taxon>
        <taxon>Hemiptera</taxon>
        <taxon>Sternorrhyncha</taxon>
        <taxon>Psylloidea</taxon>
        <taxon>Psyllidae</taxon>
        <taxon>Psyllinae</taxon>
        <taxon>Cacopsylla</taxon>
    </lineage>
</organism>